<name>A0A484FL86_COLOR</name>
<protein>
    <submittedName>
        <fullName evidence="2">Uncharacterized protein</fullName>
    </submittedName>
</protein>
<organism evidence="2 3">
    <name type="scientific">Colletotrichum orbiculare (strain 104-T / ATCC 96160 / CBS 514.97 / LARS 414 / MAFF 240422)</name>
    <name type="common">Cucumber anthracnose fungus</name>
    <name type="synonym">Colletotrichum lagenarium</name>
    <dbReference type="NCBI Taxonomy" id="1213857"/>
    <lineage>
        <taxon>Eukaryota</taxon>
        <taxon>Fungi</taxon>
        <taxon>Dikarya</taxon>
        <taxon>Ascomycota</taxon>
        <taxon>Pezizomycotina</taxon>
        <taxon>Sordariomycetes</taxon>
        <taxon>Hypocreomycetidae</taxon>
        <taxon>Glomerellales</taxon>
        <taxon>Glomerellaceae</taxon>
        <taxon>Colletotrichum</taxon>
        <taxon>Colletotrichum orbiculare species complex</taxon>
    </lineage>
</organism>
<gene>
    <name evidence="2" type="ORF">Cob_v007964</name>
</gene>
<evidence type="ECO:0000256" key="1">
    <source>
        <dbReference type="SAM" id="MobiDB-lite"/>
    </source>
</evidence>
<keyword evidence="3" id="KW-1185">Reference proteome</keyword>
<accession>A0A484FL86</accession>
<proteinExistence type="predicted"/>
<evidence type="ECO:0000313" key="3">
    <source>
        <dbReference type="Proteomes" id="UP000014480"/>
    </source>
</evidence>
<evidence type="ECO:0000313" key="2">
    <source>
        <dbReference type="EMBL" id="TDZ19110.1"/>
    </source>
</evidence>
<reference evidence="3" key="1">
    <citation type="journal article" date="2013" name="New Phytol.">
        <title>Comparative genomic and transcriptomic analyses reveal the hemibiotrophic stage shift of Colletotrichum fungi.</title>
        <authorList>
            <person name="Gan P."/>
            <person name="Ikeda K."/>
            <person name="Irieda H."/>
            <person name="Narusaka M."/>
            <person name="O'Connell R.J."/>
            <person name="Narusaka Y."/>
            <person name="Takano Y."/>
            <person name="Kubo Y."/>
            <person name="Shirasu K."/>
        </authorList>
    </citation>
    <scope>NUCLEOTIDE SEQUENCE [LARGE SCALE GENOMIC DNA]</scope>
    <source>
        <strain evidence="3">104-T / ATCC 96160 / CBS 514.97 / LARS 414 / MAFF 240422</strain>
    </source>
</reference>
<feature type="compositionally biased region" description="Basic and acidic residues" evidence="1">
    <location>
        <begin position="60"/>
        <end position="74"/>
    </location>
</feature>
<comment type="caution">
    <text evidence="2">The sequence shown here is derived from an EMBL/GenBank/DDBJ whole genome shotgun (WGS) entry which is preliminary data.</text>
</comment>
<sequence length="74" mass="8417">MTFPFQQPDGKHGLSAGERFQADTRYHNEPSFLQASPRRKARFGVLLPEKIHHGTASHSTNEHSHERHAGRFLA</sequence>
<dbReference type="EMBL" id="AMCV02000021">
    <property type="protein sequence ID" value="TDZ19110.1"/>
    <property type="molecule type" value="Genomic_DNA"/>
</dbReference>
<dbReference type="Proteomes" id="UP000014480">
    <property type="component" value="Unassembled WGS sequence"/>
</dbReference>
<reference evidence="3" key="2">
    <citation type="journal article" date="2019" name="Mol. Plant Microbe Interact.">
        <title>Genome sequence resources for four phytopathogenic fungi from the Colletotrichum orbiculare species complex.</title>
        <authorList>
            <person name="Gan P."/>
            <person name="Tsushima A."/>
            <person name="Narusaka M."/>
            <person name="Narusaka Y."/>
            <person name="Takano Y."/>
            <person name="Kubo Y."/>
            <person name="Shirasu K."/>
        </authorList>
    </citation>
    <scope>GENOME REANNOTATION</scope>
    <source>
        <strain evidence="3">104-T / ATCC 96160 / CBS 514.97 / LARS 414 / MAFF 240422</strain>
    </source>
</reference>
<dbReference type="AlphaFoldDB" id="A0A484FL86"/>
<feature type="region of interest" description="Disordered" evidence="1">
    <location>
        <begin position="1"/>
        <end position="74"/>
    </location>
</feature>